<dbReference type="AlphaFoldDB" id="D5AXK1"/>
<feature type="transmembrane region" description="Helical" evidence="8">
    <location>
        <begin position="12"/>
        <end position="33"/>
    </location>
</feature>
<feature type="transmembrane region" description="Helical" evidence="8">
    <location>
        <begin position="146"/>
        <end position="169"/>
    </location>
</feature>
<dbReference type="CDD" id="cd17320">
    <property type="entry name" value="MFS_MdfA_MDR_like"/>
    <property type="match status" value="1"/>
</dbReference>
<dbReference type="InterPro" id="IPR005829">
    <property type="entry name" value="Sugar_transporter_CS"/>
</dbReference>
<dbReference type="GO" id="GO:1990961">
    <property type="term" value="P:xenobiotic detoxification by transmembrane export across the plasma membrane"/>
    <property type="evidence" value="ECO:0007669"/>
    <property type="project" value="InterPro"/>
</dbReference>
<evidence type="ECO:0000256" key="1">
    <source>
        <dbReference type="ARBA" id="ARBA00004429"/>
    </source>
</evidence>
<evidence type="ECO:0000256" key="2">
    <source>
        <dbReference type="ARBA" id="ARBA00006236"/>
    </source>
</evidence>
<keyword evidence="7 8" id="KW-0472">Membrane</keyword>
<keyword evidence="3 8" id="KW-0813">Transport</keyword>
<dbReference type="EMBL" id="CP001584">
    <property type="protein sequence ID" value="ADE30140.1"/>
    <property type="molecule type" value="Genomic_DNA"/>
</dbReference>
<feature type="transmembrane region" description="Helical" evidence="8">
    <location>
        <begin position="114"/>
        <end position="134"/>
    </location>
</feature>
<dbReference type="InterPro" id="IPR020846">
    <property type="entry name" value="MFS_dom"/>
</dbReference>
<accession>D5AXK1</accession>
<evidence type="ECO:0000256" key="6">
    <source>
        <dbReference type="ARBA" id="ARBA00022989"/>
    </source>
</evidence>
<dbReference type="GO" id="GO:0005886">
    <property type="term" value="C:plasma membrane"/>
    <property type="evidence" value="ECO:0007669"/>
    <property type="project" value="UniProtKB-SubCell"/>
</dbReference>
<evidence type="ECO:0000313" key="11">
    <source>
        <dbReference type="Proteomes" id="UP000006931"/>
    </source>
</evidence>
<keyword evidence="6 8" id="KW-1133">Transmembrane helix</keyword>
<dbReference type="InterPro" id="IPR011701">
    <property type="entry name" value="MFS"/>
</dbReference>
<feature type="transmembrane region" description="Helical" evidence="8">
    <location>
        <begin position="324"/>
        <end position="348"/>
    </location>
</feature>
<gene>
    <name evidence="10" type="primary">bcr1</name>
    <name evidence="10" type="ordered locus">rpr22_CDS579</name>
</gene>
<dbReference type="PANTHER" id="PTHR23502:SF137">
    <property type="entry name" value="MAJOR FACILITATOR SUPERFAMILY (MFS) TRANSPORTER-RELATED"/>
    <property type="match status" value="1"/>
</dbReference>
<feature type="transmembrane region" description="Helical" evidence="8">
    <location>
        <begin position="89"/>
        <end position="108"/>
    </location>
</feature>
<dbReference type="InterPro" id="IPR004812">
    <property type="entry name" value="Efflux_drug-R_Bcr/CmlA"/>
</dbReference>
<evidence type="ECO:0000256" key="5">
    <source>
        <dbReference type="ARBA" id="ARBA00022692"/>
    </source>
</evidence>
<feature type="transmembrane region" description="Helical" evidence="8">
    <location>
        <begin position="295"/>
        <end position="318"/>
    </location>
</feature>
<feature type="transmembrane region" description="Helical" evidence="8">
    <location>
        <begin position="53"/>
        <end position="77"/>
    </location>
</feature>
<evidence type="ECO:0000256" key="4">
    <source>
        <dbReference type="ARBA" id="ARBA00022475"/>
    </source>
</evidence>
<sequence>MYFCLNNICIRVIKLMKIIAKIPAWMLLCLFILSPTTETIYTSGLPSLTRCFSIDGCITQMTSTLYFLGFAVGILSLGRLSDIYGRRPIVLLGLFIYIVSSIISIFSFNIEMLMIARFIQAFGVSVGSVIGQSMARDSYQGAELSYVYAILSPWLLFIPALGSYIGGYIIEYLSWHYVFIFFSLAGTILLALYYQILPETNYYIAFSQSSKYFEVFNIIIKDKMLWLYAFIIGAFNGIYYGFFIEAPFILIDQMRVLPSFYGKLAFLLSFASIFGGFLGGYLIKKRQVYDKKVMSIGFIFSLCGCILFAVDSFILEFILVSNVFAIAMIFMPMMIHMIGHSLLIAITLRYALEDYATVTGTAGSIFGAIYYVVIASVTYCVSKIHGETISNFSLLCLVLSISSVISFYYICLLYKKKSIIIN</sequence>
<evidence type="ECO:0000256" key="8">
    <source>
        <dbReference type="RuleBase" id="RU365088"/>
    </source>
</evidence>
<dbReference type="KEGG" id="rpq:rpr22_CDS579"/>
<keyword evidence="4" id="KW-1003">Cell membrane</keyword>
<feature type="domain" description="Major facilitator superfamily (MFS) profile" evidence="9">
    <location>
        <begin position="22"/>
        <end position="418"/>
    </location>
</feature>
<evidence type="ECO:0000256" key="3">
    <source>
        <dbReference type="ARBA" id="ARBA00022448"/>
    </source>
</evidence>
<reference evidence="10 11" key="1">
    <citation type="journal article" date="2010" name="Genome Res.">
        <title>Genomic, proteomic, and transcriptomic analysis of virulent and avirulent Rickettsia prowazekii reveals its adaptive mutation capabilities.</title>
        <authorList>
            <person name="Bechah Y."/>
            <person name="El Karkouri K."/>
            <person name="Mediannikov O."/>
            <person name="Leroy Q."/>
            <person name="Pelletier N."/>
            <person name="Robert C."/>
            <person name="Medigue C."/>
            <person name="Mege J.L."/>
            <person name="Raoult D."/>
        </authorList>
    </citation>
    <scope>NUCLEOTIDE SEQUENCE [LARGE SCALE GENOMIC DNA]</scope>
    <source>
        <strain evidence="10 11">Rp22</strain>
    </source>
</reference>
<dbReference type="GO" id="GO:0042910">
    <property type="term" value="F:xenobiotic transmembrane transporter activity"/>
    <property type="evidence" value="ECO:0007669"/>
    <property type="project" value="InterPro"/>
</dbReference>
<dbReference type="Pfam" id="PF07690">
    <property type="entry name" value="MFS_1"/>
    <property type="match status" value="1"/>
</dbReference>
<feature type="transmembrane region" description="Helical" evidence="8">
    <location>
        <begin position="175"/>
        <end position="194"/>
    </location>
</feature>
<evidence type="ECO:0000313" key="10">
    <source>
        <dbReference type="EMBL" id="ADE30140.1"/>
    </source>
</evidence>
<comment type="similarity">
    <text evidence="2 8">Belongs to the major facilitator superfamily. Bcr/CmlA family.</text>
</comment>
<name>D5AXK1_RICPP</name>
<dbReference type="SUPFAM" id="SSF103473">
    <property type="entry name" value="MFS general substrate transporter"/>
    <property type="match status" value="1"/>
</dbReference>
<proteinExistence type="inferred from homology"/>
<dbReference type="Proteomes" id="UP000006931">
    <property type="component" value="Chromosome"/>
</dbReference>
<keyword evidence="5 8" id="KW-0812">Transmembrane</keyword>
<organism evidence="10 11">
    <name type="scientific">Rickettsia prowazekii (strain Rp22)</name>
    <dbReference type="NCBI Taxonomy" id="449216"/>
    <lineage>
        <taxon>Bacteria</taxon>
        <taxon>Pseudomonadati</taxon>
        <taxon>Pseudomonadota</taxon>
        <taxon>Alphaproteobacteria</taxon>
        <taxon>Rickettsiales</taxon>
        <taxon>Rickettsiaceae</taxon>
        <taxon>Rickettsieae</taxon>
        <taxon>Rickettsia</taxon>
        <taxon>typhus group</taxon>
    </lineage>
</organism>
<feature type="transmembrane region" description="Helical" evidence="8">
    <location>
        <begin position="355"/>
        <end position="379"/>
    </location>
</feature>
<feature type="transmembrane region" description="Helical" evidence="8">
    <location>
        <begin position="225"/>
        <end position="244"/>
    </location>
</feature>
<feature type="transmembrane region" description="Helical" evidence="8">
    <location>
        <begin position="264"/>
        <end position="283"/>
    </location>
</feature>
<dbReference type="PROSITE" id="PS00216">
    <property type="entry name" value="SUGAR_TRANSPORT_1"/>
    <property type="match status" value="1"/>
</dbReference>
<dbReference type="PROSITE" id="PS50850">
    <property type="entry name" value="MFS"/>
    <property type="match status" value="1"/>
</dbReference>
<dbReference type="Gene3D" id="1.20.1720.10">
    <property type="entry name" value="Multidrug resistance protein D"/>
    <property type="match status" value="1"/>
</dbReference>
<feature type="transmembrane region" description="Helical" evidence="8">
    <location>
        <begin position="391"/>
        <end position="414"/>
    </location>
</feature>
<dbReference type="NCBIfam" id="TIGR00710">
    <property type="entry name" value="efflux_Bcr_CflA"/>
    <property type="match status" value="1"/>
</dbReference>
<keyword evidence="8" id="KW-0997">Cell inner membrane</keyword>
<dbReference type="PATRIC" id="fig|449216.3.peg.611"/>
<dbReference type="PANTHER" id="PTHR23502">
    <property type="entry name" value="MAJOR FACILITATOR SUPERFAMILY"/>
    <property type="match status" value="1"/>
</dbReference>
<comment type="subcellular location">
    <subcellularLocation>
        <location evidence="1 8">Cell inner membrane</location>
        <topology evidence="1 8">Multi-pass membrane protein</topology>
    </subcellularLocation>
</comment>
<dbReference type="InterPro" id="IPR036259">
    <property type="entry name" value="MFS_trans_sf"/>
</dbReference>
<evidence type="ECO:0000256" key="7">
    <source>
        <dbReference type="ARBA" id="ARBA00023136"/>
    </source>
</evidence>
<evidence type="ECO:0000259" key="9">
    <source>
        <dbReference type="PROSITE" id="PS50850"/>
    </source>
</evidence>
<protein>
    <recommendedName>
        <fullName evidence="8">Bcr/CflA family efflux transporter</fullName>
    </recommendedName>
</protein>
<dbReference type="HOGENOM" id="CLU_001265_47_1_5"/>